<accession>A0A8T3APP6</accession>
<dbReference type="AlphaFoldDB" id="A0A8T3APP6"/>
<dbReference type="Proteomes" id="UP000829196">
    <property type="component" value="Unassembled WGS sequence"/>
</dbReference>
<gene>
    <name evidence="1" type="ORF">KFK09_019516</name>
</gene>
<organism evidence="1 2">
    <name type="scientific">Dendrobium nobile</name>
    <name type="common">Orchid</name>
    <dbReference type="NCBI Taxonomy" id="94219"/>
    <lineage>
        <taxon>Eukaryota</taxon>
        <taxon>Viridiplantae</taxon>
        <taxon>Streptophyta</taxon>
        <taxon>Embryophyta</taxon>
        <taxon>Tracheophyta</taxon>
        <taxon>Spermatophyta</taxon>
        <taxon>Magnoliopsida</taxon>
        <taxon>Liliopsida</taxon>
        <taxon>Asparagales</taxon>
        <taxon>Orchidaceae</taxon>
        <taxon>Epidendroideae</taxon>
        <taxon>Malaxideae</taxon>
        <taxon>Dendrobiinae</taxon>
        <taxon>Dendrobium</taxon>
    </lineage>
</organism>
<proteinExistence type="predicted"/>
<evidence type="ECO:0000313" key="2">
    <source>
        <dbReference type="Proteomes" id="UP000829196"/>
    </source>
</evidence>
<sequence length="70" mass="8228">MFMRRRRNGRREESQISKSFDLGLEIRVVVSGAWPLYFSAILDVIISDTCHLDIQFDIFNLIDLFKLIAH</sequence>
<keyword evidence="2" id="KW-1185">Reference proteome</keyword>
<reference evidence="1" key="1">
    <citation type="journal article" date="2022" name="Front. Genet.">
        <title>Chromosome-Scale Assembly of the Dendrobium nobile Genome Provides Insights Into the Molecular Mechanism of the Biosynthesis of the Medicinal Active Ingredient of Dendrobium.</title>
        <authorList>
            <person name="Xu Q."/>
            <person name="Niu S.-C."/>
            <person name="Li K.-L."/>
            <person name="Zheng P.-J."/>
            <person name="Zhang X.-J."/>
            <person name="Jia Y."/>
            <person name="Liu Y."/>
            <person name="Niu Y.-X."/>
            <person name="Yu L.-H."/>
            <person name="Chen D.-F."/>
            <person name="Zhang G.-Q."/>
        </authorList>
    </citation>
    <scope>NUCLEOTIDE SEQUENCE</scope>
    <source>
        <tissue evidence="1">Leaf</tissue>
    </source>
</reference>
<evidence type="ECO:0000313" key="1">
    <source>
        <dbReference type="EMBL" id="KAI0498626.1"/>
    </source>
</evidence>
<name>A0A8T3APP6_DENNO</name>
<dbReference type="EMBL" id="JAGYWB010000014">
    <property type="protein sequence ID" value="KAI0498626.1"/>
    <property type="molecule type" value="Genomic_DNA"/>
</dbReference>
<protein>
    <submittedName>
        <fullName evidence="1">Uncharacterized protein</fullName>
    </submittedName>
</protein>
<comment type="caution">
    <text evidence="1">The sequence shown here is derived from an EMBL/GenBank/DDBJ whole genome shotgun (WGS) entry which is preliminary data.</text>
</comment>